<evidence type="ECO:0000259" key="6">
    <source>
        <dbReference type="PROSITE" id="PS50977"/>
    </source>
</evidence>
<dbReference type="PRINTS" id="PR00455">
    <property type="entry name" value="HTHTETR"/>
</dbReference>
<dbReference type="RefSeq" id="WP_328961257.1">
    <property type="nucleotide sequence ID" value="NZ_CP108090.1"/>
</dbReference>
<feature type="DNA-binding region" description="H-T-H motif" evidence="4">
    <location>
        <begin position="43"/>
        <end position="62"/>
    </location>
</feature>
<accession>A0ABZ1T9Q4</accession>
<keyword evidence="8" id="KW-1185">Reference proteome</keyword>
<proteinExistence type="predicted"/>
<dbReference type="SUPFAM" id="SSF46689">
    <property type="entry name" value="Homeodomain-like"/>
    <property type="match status" value="1"/>
</dbReference>
<evidence type="ECO:0000256" key="5">
    <source>
        <dbReference type="SAM" id="MobiDB-lite"/>
    </source>
</evidence>
<evidence type="ECO:0000256" key="4">
    <source>
        <dbReference type="PROSITE-ProRule" id="PRU00335"/>
    </source>
</evidence>
<keyword evidence="1" id="KW-0805">Transcription regulation</keyword>
<dbReference type="InterPro" id="IPR036271">
    <property type="entry name" value="Tet_transcr_reg_TetR-rel_C_sf"/>
</dbReference>
<evidence type="ECO:0000313" key="7">
    <source>
        <dbReference type="EMBL" id="WUQ11831.1"/>
    </source>
</evidence>
<sequence length="214" mass="24344">MTDSATSAQALPGRRERNKQRVKNHLYESAIKLITVKGYEHTSVDEIAEEADVARGTFFNHFQRKEDLITTWGERRRVRLTLGLGGAESEPPVCLQSTLERCVDVLCEINEEERDVTRAMLMAWVKAGRPMQEEPFAGEIFARVIESARKRGEIPDETDSLRVGLLFRDVYLGTLYRWSQEKGGEMDLRTELNAVCSIILHGIRSAPKVRQPAR</sequence>
<reference evidence="7" key="1">
    <citation type="submission" date="2022-10" db="EMBL/GenBank/DDBJ databases">
        <title>The complete genomes of actinobacterial strains from the NBC collection.</title>
        <authorList>
            <person name="Joergensen T.S."/>
            <person name="Alvarez Arevalo M."/>
            <person name="Sterndorff E.B."/>
            <person name="Faurdal D."/>
            <person name="Vuksanovic O."/>
            <person name="Mourched A.-S."/>
            <person name="Charusanti P."/>
            <person name="Shaw S."/>
            <person name="Blin K."/>
            <person name="Weber T."/>
        </authorList>
    </citation>
    <scope>NUCLEOTIDE SEQUENCE</scope>
    <source>
        <strain evidence="7">NBC_00248</strain>
    </source>
</reference>
<keyword evidence="3" id="KW-0804">Transcription</keyword>
<protein>
    <submittedName>
        <fullName evidence="7">TetR/AcrR family transcriptional regulator</fullName>
    </submittedName>
</protein>
<dbReference type="Proteomes" id="UP001432039">
    <property type="component" value="Chromosome"/>
</dbReference>
<dbReference type="Pfam" id="PF00440">
    <property type="entry name" value="TetR_N"/>
    <property type="match status" value="1"/>
</dbReference>
<organism evidence="7 8">
    <name type="scientific">Streptomyces virginiae</name>
    <name type="common">Streptomyces cinnamonensis</name>
    <dbReference type="NCBI Taxonomy" id="1961"/>
    <lineage>
        <taxon>Bacteria</taxon>
        <taxon>Bacillati</taxon>
        <taxon>Actinomycetota</taxon>
        <taxon>Actinomycetes</taxon>
        <taxon>Kitasatosporales</taxon>
        <taxon>Streptomycetaceae</taxon>
        <taxon>Streptomyces</taxon>
    </lineage>
</organism>
<dbReference type="SUPFAM" id="SSF48498">
    <property type="entry name" value="Tetracyclin repressor-like, C-terminal domain"/>
    <property type="match status" value="1"/>
</dbReference>
<dbReference type="PROSITE" id="PS50977">
    <property type="entry name" value="HTH_TETR_2"/>
    <property type="match status" value="1"/>
</dbReference>
<gene>
    <name evidence="7" type="ORF">OG517_10515</name>
</gene>
<evidence type="ECO:0000256" key="3">
    <source>
        <dbReference type="ARBA" id="ARBA00023163"/>
    </source>
</evidence>
<dbReference type="InterPro" id="IPR001647">
    <property type="entry name" value="HTH_TetR"/>
</dbReference>
<evidence type="ECO:0000256" key="2">
    <source>
        <dbReference type="ARBA" id="ARBA00023125"/>
    </source>
</evidence>
<dbReference type="PANTHER" id="PTHR30055">
    <property type="entry name" value="HTH-TYPE TRANSCRIPTIONAL REGULATOR RUTR"/>
    <property type="match status" value="1"/>
</dbReference>
<dbReference type="EMBL" id="CP108090">
    <property type="protein sequence ID" value="WUQ11831.1"/>
    <property type="molecule type" value="Genomic_DNA"/>
</dbReference>
<feature type="region of interest" description="Disordered" evidence="5">
    <location>
        <begin position="1"/>
        <end position="20"/>
    </location>
</feature>
<dbReference type="Gene3D" id="1.10.357.10">
    <property type="entry name" value="Tetracycline Repressor, domain 2"/>
    <property type="match status" value="1"/>
</dbReference>
<evidence type="ECO:0000256" key="1">
    <source>
        <dbReference type="ARBA" id="ARBA00023015"/>
    </source>
</evidence>
<dbReference type="PANTHER" id="PTHR30055:SF234">
    <property type="entry name" value="HTH-TYPE TRANSCRIPTIONAL REGULATOR BETI"/>
    <property type="match status" value="1"/>
</dbReference>
<feature type="domain" description="HTH tetR-type" evidence="6">
    <location>
        <begin position="20"/>
        <end position="80"/>
    </location>
</feature>
<keyword evidence="2 4" id="KW-0238">DNA-binding</keyword>
<dbReference type="InterPro" id="IPR050109">
    <property type="entry name" value="HTH-type_TetR-like_transc_reg"/>
</dbReference>
<evidence type="ECO:0000313" key="8">
    <source>
        <dbReference type="Proteomes" id="UP001432039"/>
    </source>
</evidence>
<name>A0ABZ1T9Q4_STRVG</name>
<dbReference type="InterPro" id="IPR009057">
    <property type="entry name" value="Homeodomain-like_sf"/>
</dbReference>